<protein>
    <submittedName>
        <fullName evidence="1">Uncharacterized protein</fullName>
    </submittedName>
</protein>
<dbReference type="EMBL" id="WUAV01000002">
    <property type="protein sequence ID" value="KAF1767648.1"/>
    <property type="molecule type" value="Genomic_DNA"/>
</dbReference>
<dbReference type="AlphaFoldDB" id="A0A6A5HIF1"/>
<dbReference type="RefSeq" id="XP_053590517.1">
    <property type="nucleotide sequence ID" value="XM_053726323.1"/>
</dbReference>
<evidence type="ECO:0000313" key="2">
    <source>
        <dbReference type="Proteomes" id="UP000483820"/>
    </source>
</evidence>
<dbReference type="Proteomes" id="UP000483820">
    <property type="component" value="Chromosome II"/>
</dbReference>
<dbReference type="KEGG" id="crq:GCK72_007607"/>
<accession>A0A6A5HIF1</accession>
<sequence length="71" mass="7962">MLPLHPASRSSSWLPPYSLQEDNGISAMRYQESDHQGTIRDNSRFTITSWLNQIFGTAQRALHNTLSCAGV</sequence>
<proteinExistence type="predicted"/>
<reference evidence="1 2" key="1">
    <citation type="submission" date="2019-12" db="EMBL/GenBank/DDBJ databases">
        <title>Chromosome-level assembly of the Caenorhabditis remanei genome.</title>
        <authorList>
            <person name="Teterina A.A."/>
            <person name="Willis J.H."/>
            <person name="Phillips P.C."/>
        </authorList>
    </citation>
    <scope>NUCLEOTIDE SEQUENCE [LARGE SCALE GENOMIC DNA]</scope>
    <source>
        <strain evidence="1 2">PX506</strain>
        <tissue evidence="1">Whole organism</tissue>
    </source>
</reference>
<gene>
    <name evidence="1" type="ORF">GCK72_007607</name>
</gene>
<name>A0A6A5HIF1_CAERE</name>
<organism evidence="1 2">
    <name type="scientific">Caenorhabditis remanei</name>
    <name type="common">Caenorhabditis vulgaris</name>
    <dbReference type="NCBI Taxonomy" id="31234"/>
    <lineage>
        <taxon>Eukaryota</taxon>
        <taxon>Metazoa</taxon>
        <taxon>Ecdysozoa</taxon>
        <taxon>Nematoda</taxon>
        <taxon>Chromadorea</taxon>
        <taxon>Rhabditida</taxon>
        <taxon>Rhabditina</taxon>
        <taxon>Rhabditomorpha</taxon>
        <taxon>Rhabditoidea</taxon>
        <taxon>Rhabditidae</taxon>
        <taxon>Peloderinae</taxon>
        <taxon>Caenorhabditis</taxon>
    </lineage>
</organism>
<evidence type="ECO:0000313" key="1">
    <source>
        <dbReference type="EMBL" id="KAF1767648.1"/>
    </source>
</evidence>
<comment type="caution">
    <text evidence="1">The sequence shown here is derived from an EMBL/GenBank/DDBJ whole genome shotgun (WGS) entry which is preliminary data.</text>
</comment>
<dbReference type="CTD" id="78774465"/>
<dbReference type="GeneID" id="78774465"/>